<protein>
    <recommendedName>
        <fullName evidence="3">DUF3021 domain-containing protein</fullName>
    </recommendedName>
</protein>
<dbReference type="PATRIC" id="fig|153151.4.peg.1073"/>
<sequence length="136" mass="15635">MKKFLYRSIIGILIGSFIAVVVTSSIIYFGHFPVINGEEFIKNSFGSIFCGWFFAVSSLYFELESLRLSQQTALHFVTVIVLYFILSLGIGWIPFDLKNILISAAIFIVVYLVIWGCYYLYFKNLANQMNEDLEKI</sequence>
<dbReference type="Proteomes" id="UP000075324">
    <property type="component" value="Unassembled WGS sequence"/>
</dbReference>
<dbReference type="EMBL" id="LQYW01000141">
    <property type="protein sequence ID" value="KYD25226.1"/>
    <property type="molecule type" value="Genomic_DNA"/>
</dbReference>
<proteinExistence type="predicted"/>
<accession>A0A150ML66</accession>
<evidence type="ECO:0000313" key="2">
    <source>
        <dbReference type="Proteomes" id="UP000075324"/>
    </source>
</evidence>
<evidence type="ECO:0000313" key="1">
    <source>
        <dbReference type="EMBL" id="KYD25226.1"/>
    </source>
</evidence>
<evidence type="ECO:0008006" key="3">
    <source>
        <dbReference type="Google" id="ProtNLM"/>
    </source>
</evidence>
<dbReference type="RefSeq" id="WP_015864898.1">
    <property type="nucleotide sequence ID" value="NZ_CP070511.1"/>
</dbReference>
<comment type="caution">
    <text evidence="1">The sequence shown here is derived from an EMBL/GenBank/DDBJ whole genome shotgun (WGS) entry which is preliminary data.</text>
</comment>
<gene>
    <name evidence="1" type="ORF">B4110_3008</name>
</gene>
<dbReference type="Pfam" id="PF11457">
    <property type="entry name" value="DUF3021"/>
    <property type="match status" value="1"/>
</dbReference>
<dbReference type="AlphaFoldDB" id="A0A150ML66"/>
<reference evidence="1 2" key="1">
    <citation type="submission" date="2016-01" db="EMBL/GenBank/DDBJ databases">
        <title>Draft Genome Sequences of Seven Thermophilic Sporeformers Isolated from Foods.</title>
        <authorList>
            <person name="Berendsen E.M."/>
            <person name="Wells-Bennik M.H."/>
            <person name="Krawcyk A.O."/>
            <person name="De Jong A."/>
            <person name="Holsappel S."/>
            <person name="Eijlander R.T."/>
            <person name="Kuipers O.P."/>
        </authorList>
    </citation>
    <scope>NUCLEOTIDE SEQUENCE [LARGE SCALE GENOMIC DNA]</scope>
    <source>
        <strain evidence="1 2">B4110</strain>
    </source>
</reference>
<dbReference type="InterPro" id="IPR021560">
    <property type="entry name" value="DUF3021"/>
</dbReference>
<organism evidence="1 2">
    <name type="scientific">Parageobacillus toebii</name>
    <dbReference type="NCBI Taxonomy" id="153151"/>
    <lineage>
        <taxon>Bacteria</taxon>
        <taxon>Bacillati</taxon>
        <taxon>Bacillota</taxon>
        <taxon>Bacilli</taxon>
        <taxon>Bacillales</taxon>
        <taxon>Anoxybacillaceae</taxon>
        <taxon>Parageobacillus</taxon>
    </lineage>
</organism>
<dbReference type="GeneID" id="94898987"/>
<name>A0A150ML66_9BACL</name>